<comment type="caution">
    <text evidence="1">The sequence shown here is derived from an EMBL/GenBank/DDBJ whole genome shotgun (WGS) entry which is preliminary data.</text>
</comment>
<dbReference type="Gene3D" id="1.25.10.10">
    <property type="entry name" value="Leucine-rich Repeat Variant"/>
    <property type="match status" value="1"/>
</dbReference>
<dbReference type="InterPro" id="IPR016024">
    <property type="entry name" value="ARM-type_fold"/>
</dbReference>
<dbReference type="Proteomes" id="UP001240984">
    <property type="component" value="Unassembled WGS sequence"/>
</dbReference>
<dbReference type="EMBL" id="JAUSRA010000001">
    <property type="protein sequence ID" value="MDP9793770.1"/>
    <property type="molecule type" value="Genomic_DNA"/>
</dbReference>
<evidence type="ECO:0008006" key="3">
    <source>
        <dbReference type="Google" id="ProtNLM"/>
    </source>
</evidence>
<dbReference type="InterPro" id="IPR011989">
    <property type="entry name" value="ARM-like"/>
</dbReference>
<reference evidence="1 2" key="1">
    <citation type="submission" date="2023-07" db="EMBL/GenBank/DDBJ databases">
        <title>Sequencing the genomes of 1000 actinobacteria strains.</title>
        <authorList>
            <person name="Klenk H.-P."/>
        </authorList>
    </citation>
    <scope>NUCLEOTIDE SEQUENCE [LARGE SCALE GENOMIC DNA]</scope>
    <source>
        <strain evidence="1 2">DSM 44710</strain>
    </source>
</reference>
<dbReference type="RefSeq" id="WP_306828850.1">
    <property type="nucleotide sequence ID" value="NZ_JAUSRA010000001.1"/>
</dbReference>
<accession>A0ABT9MQT0</accession>
<keyword evidence="2" id="KW-1185">Reference proteome</keyword>
<organism evidence="1 2">
    <name type="scientific">Catenuloplanes nepalensis</name>
    <dbReference type="NCBI Taxonomy" id="587533"/>
    <lineage>
        <taxon>Bacteria</taxon>
        <taxon>Bacillati</taxon>
        <taxon>Actinomycetota</taxon>
        <taxon>Actinomycetes</taxon>
        <taxon>Micromonosporales</taxon>
        <taxon>Micromonosporaceae</taxon>
        <taxon>Catenuloplanes</taxon>
    </lineage>
</organism>
<protein>
    <recommendedName>
        <fullName evidence="3">HEAT repeat domain-containing protein</fullName>
    </recommendedName>
</protein>
<dbReference type="SUPFAM" id="SSF48371">
    <property type="entry name" value="ARM repeat"/>
    <property type="match status" value="1"/>
</dbReference>
<gene>
    <name evidence="1" type="ORF">J2S43_002282</name>
</gene>
<evidence type="ECO:0000313" key="2">
    <source>
        <dbReference type="Proteomes" id="UP001240984"/>
    </source>
</evidence>
<name>A0ABT9MQT0_9ACTN</name>
<sequence length="397" mass="41555">MLERLDSVAWGELEHAYGAAGDVPGLIRELLAPDAGAREKARRQLYGNIFHQGSRYEASAYAAPFLLELLADPRTPDRPALLGLLTSLAIGYDESWLPEGFPAADYRGRAAGGERLLRQRPRPDAGEGGYEYWMSLDAQDQERLFAHVELAVHDAVRAGVPLFCALLGDPDPGLRAGAAYALAWFGEDAAVSGGPLSVAATDAHPAVAATALVALGLTGVTLPAASDTIRAALGDEREVVRWGAAIAAARLHGADAGVAVAAELLAWTGTDRAADPQLPYLDGDLSGYAGLALFRQLGGAHTDPAFDALLARIPSVSGPEALPVVGEALRHAFPDGPISPGTGAADLTPAQRRLLQTLADSPATWQWHGFGLFANLTGGIHAYGLPATPDAMRDFLT</sequence>
<evidence type="ECO:0000313" key="1">
    <source>
        <dbReference type="EMBL" id="MDP9793770.1"/>
    </source>
</evidence>
<proteinExistence type="predicted"/>